<evidence type="ECO:0000313" key="1">
    <source>
        <dbReference type="EMBL" id="GFD51271.1"/>
    </source>
</evidence>
<sequence length="63" mass="6915">EVEAVLAFTNLVIKSRNPPSKHLVFEEPELDRQGPDKPVVGKPRVGKRVLAGSCYPALDFGLE</sequence>
<accession>A0A699X2G6</accession>
<dbReference type="EMBL" id="BKCJ011767862">
    <property type="protein sequence ID" value="GFD51271.1"/>
    <property type="molecule type" value="Genomic_DNA"/>
</dbReference>
<protein>
    <submittedName>
        <fullName evidence="1">Uncharacterized protein</fullName>
    </submittedName>
</protein>
<proteinExistence type="predicted"/>
<feature type="non-terminal residue" evidence="1">
    <location>
        <position position="1"/>
    </location>
</feature>
<reference evidence="1" key="1">
    <citation type="journal article" date="2019" name="Sci. Rep.">
        <title>Draft genome of Tanacetum cinerariifolium, the natural source of mosquito coil.</title>
        <authorList>
            <person name="Yamashiro T."/>
            <person name="Shiraishi A."/>
            <person name="Satake H."/>
            <person name="Nakayama K."/>
        </authorList>
    </citation>
    <scope>NUCLEOTIDE SEQUENCE</scope>
</reference>
<dbReference type="AlphaFoldDB" id="A0A699X2G6"/>
<name>A0A699X2G6_TANCI</name>
<comment type="caution">
    <text evidence="1">The sequence shown here is derived from an EMBL/GenBank/DDBJ whole genome shotgun (WGS) entry which is preliminary data.</text>
</comment>
<organism evidence="1">
    <name type="scientific">Tanacetum cinerariifolium</name>
    <name type="common">Dalmatian daisy</name>
    <name type="synonym">Chrysanthemum cinerariifolium</name>
    <dbReference type="NCBI Taxonomy" id="118510"/>
    <lineage>
        <taxon>Eukaryota</taxon>
        <taxon>Viridiplantae</taxon>
        <taxon>Streptophyta</taxon>
        <taxon>Embryophyta</taxon>
        <taxon>Tracheophyta</taxon>
        <taxon>Spermatophyta</taxon>
        <taxon>Magnoliopsida</taxon>
        <taxon>eudicotyledons</taxon>
        <taxon>Gunneridae</taxon>
        <taxon>Pentapetalae</taxon>
        <taxon>asterids</taxon>
        <taxon>campanulids</taxon>
        <taxon>Asterales</taxon>
        <taxon>Asteraceae</taxon>
        <taxon>Asteroideae</taxon>
        <taxon>Anthemideae</taxon>
        <taxon>Anthemidinae</taxon>
        <taxon>Tanacetum</taxon>
    </lineage>
</organism>
<gene>
    <name evidence="1" type="ORF">Tci_923240</name>
</gene>